<feature type="compositionally biased region" description="Polar residues" evidence="1">
    <location>
        <begin position="217"/>
        <end position="236"/>
    </location>
</feature>
<evidence type="ECO:0000313" key="3">
    <source>
        <dbReference type="Proteomes" id="UP000836841"/>
    </source>
</evidence>
<feature type="compositionally biased region" description="Low complexity" evidence="1">
    <location>
        <begin position="10"/>
        <end position="23"/>
    </location>
</feature>
<feature type="compositionally biased region" description="Basic and acidic residues" evidence="1">
    <location>
        <begin position="24"/>
        <end position="35"/>
    </location>
</feature>
<reference evidence="2 3" key="1">
    <citation type="submission" date="2022-03" db="EMBL/GenBank/DDBJ databases">
        <authorList>
            <person name="Nunn A."/>
            <person name="Chopra R."/>
            <person name="Nunn A."/>
            <person name="Contreras Garrido A."/>
        </authorList>
    </citation>
    <scope>NUCLEOTIDE SEQUENCE [LARGE SCALE GENOMIC DNA]</scope>
</reference>
<sequence length="617" mass="66312">MNRVTSSSNAQSKKLPQSQSQPPAKKEKILKKERLPVNPLRGLSTRSSGSSSCSNGSGSGSTSGEASNGCHRFLLSHSFSSSSSTSSSLGAFTHGAVKSVAKTPKSAPALSKPLIRKKPRLLGETKLKSTVAEKPQRCKTNPRAGNKLTGKITVKPEKVSVLRKQSCASRDVKLRDRQTSFRVNDSIAQVTTPVSKLGTGSDLIYRGNGEATDDGRLSNSNSSNQERTPVTPPVQASVSPEIQFGSSSMNLSASAQSQACYAAGHLLSGVSDKRKCKPKGLLTVGENGFEVGKGRILNDSDEFDEEDFGVGGSYDNISVMPLPDDASVQWLLSPCDEEKEHDKETYDDGFSQFQQTVECVGHESPSPSPLSDRSTSSDLCNISSGRSLSPMDICRETVRRTSSSLSPNELSRFRRFMQLSSCEGVASALDATPTCELDPPEHLKGNKTSPLSVDTLGSENVIQTPESNSSFDSYLGLLSSQAEIHKKLEVDSDLESVTATLESARLSPRSHASPREQSISSFNFETLATSSESIDLSQFQRNLADRSSRHSHATRDRVSRTNVITDTECDLRKNRESVAPQGKGRELVQCSAAESISTDGGGLACSEDSNWMSCYKS</sequence>
<keyword evidence="3" id="KW-1185">Reference proteome</keyword>
<feature type="region of interest" description="Disordered" evidence="1">
    <location>
        <begin position="359"/>
        <end position="383"/>
    </location>
</feature>
<name>A0AAU9S8F3_THLAR</name>
<dbReference type="EMBL" id="OU466860">
    <property type="protein sequence ID" value="CAH2058088.1"/>
    <property type="molecule type" value="Genomic_DNA"/>
</dbReference>
<gene>
    <name evidence="2" type="ORF">TAV2_LOCUS14727</name>
</gene>
<dbReference type="PANTHER" id="PTHR36022">
    <property type="entry name" value="GPI-ANCHORED ADHESIN-LIKE PROTEIN"/>
    <property type="match status" value="1"/>
</dbReference>
<feature type="region of interest" description="Disordered" evidence="1">
    <location>
        <begin position="200"/>
        <end position="236"/>
    </location>
</feature>
<dbReference type="PANTHER" id="PTHR36022:SF1">
    <property type="entry name" value="GPI-ANCHORED ADHESIN-LIKE PROTEIN"/>
    <property type="match status" value="1"/>
</dbReference>
<feature type="region of interest" description="Disordered" evidence="1">
    <location>
        <begin position="1"/>
        <end position="67"/>
    </location>
</feature>
<feature type="compositionally biased region" description="Low complexity" evidence="1">
    <location>
        <begin position="369"/>
        <end position="379"/>
    </location>
</feature>
<proteinExistence type="predicted"/>
<dbReference type="Proteomes" id="UP000836841">
    <property type="component" value="Chromosome 4"/>
</dbReference>
<protein>
    <submittedName>
        <fullName evidence="2">Uncharacterized protein</fullName>
    </submittedName>
</protein>
<dbReference type="AlphaFoldDB" id="A0AAU9S8F3"/>
<evidence type="ECO:0000256" key="1">
    <source>
        <dbReference type="SAM" id="MobiDB-lite"/>
    </source>
</evidence>
<evidence type="ECO:0000313" key="2">
    <source>
        <dbReference type="EMBL" id="CAH2058088.1"/>
    </source>
</evidence>
<organism evidence="2 3">
    <name type="scientific">Thlaspi arvense</name>
    <name type="common">Field penny-cress</name>
    <dbReference type="NCBI Taxonomy" id="13288"/>
    <lineage>
        <taxon>Eukaryota</taxon>
        <taxon>Viridiplantae</taxon>
        <taxon>Streptophyta</taxon>
        <taxon>Embryophyta</taxon>
        <taxon>Tracheophyta</taxon>
        <taxon>Spermatophyta</taxon>
        <taxon>Magnoliopsida</taxon>
        <taxon>eudicotyledons</taxon>
        <taxon>Gunneridae</taxon>
        <taxon>Pentapetalae</taxon>
        <taxon>rosids</taxon>
        <taxon>malvids</taxon>
        <taxon>Brassicales</taxon>
        <taxon>Brassicaceae</taxon>
        <taxon>Thlaspideae</taxon>
        <taxon>Thlaspi</taxon>
    </lineage>
</organism>
<feature type="compositionally biased region" description="Low complexity" evidence="1">
    <location>
        <begin position="40"/>
        <end position="67"/>
    </location>
</feature>
<accession>A0AAU9S8F3</accession>